<dbReference type="HOGENOM" id="CLU_2941540_0_0_1"/>
<dbReference type="Proteomes" id="UP000016801">
    <property type="component" value="Unassembled WGS sequence"/>
</dbReference>
<protein>
    <submittedName>
        <fullName evidence="1">Uncharacterized protein</fullName>
    </submittedName>
</protein>
<keyword evidence="2" id="KW-1185">Reference proteome</keyword>
<reference evidence="1 2" key="1">
    <citation type="journal article" date="2013" name="PLoS Genet.">
        <title>Plant-symbiotic fungi as chemical engineers: Multi-genome analysis of the Clavicipitaceae reveals dynamics of alkaloid loci.</title>
        <authorList>
            <person name="Schardl C.L."/>
            <person name="Young C.A."/>
            <person name="Hesse U."/>
            <person name="Amyotte S.G."/>
            <person name="Andreeva K."/>
            <person name="Calie P.J."/>
            <person name="Fleetwood D.J."/>
            <person name="Haws D.C."/>
            <person name="Moore N."/>
            <person name="Oeser B."/>
            <person name="Panaccione D.G."/>
            <person name="Schweri K.K."/>
            <person name="Voisey C.R."/>
            <person name="Farman M.L."/>
            <person name="Jaromczyk J.W."/>
            <person name="Roe B.A."/>
            <person name="O'Sullivan D.M."/>
            <person name="Scott B."/>
            <person name="Tudzynski P."/>
            <person name="An Z."/>
            <person name="Arnaoudova E.G."/>
            <person name="Bullock C.T."/>
            <person name="Charlton N.D."/>
            <person name="Chen L."/>
            <person name="Cox M."/>
            <person name="Dinkins R.D."/>
            <person name="Florea S."/>
            <person name="Glenn A.E."/>
            <person name="Gordon A."/>
            <person name="Gueldener U."/>
            <person name="Harris D.R."/>
            <person name="Hollin W."/>
            <person name="Jaromczyk J."/>
            <person name="Johnson R.D."/>
            <person name="Khan A.K."/>
            <person name="Leistner E."/>
            <person name="Leuchtmann A."/>
            <person name="Li C."/>
            <person name="Liu J."/>
            <person name="Liu J."/>
            <person name="Liu M."/>
            <person name="Mace W."/>
            <person name="Machado C."/>
            <person name="Nagabhyru P."/>
            <person name="Pan J."/>
            <person name="Schmid J."/>
            <person name="Sugawara K."/>
            <person name="Steiner U."/>
            <person name="Takach J.E."/>
            <person name="Tanaka E."/>
            <person name="Webb J.S."/>
            <person name="Wilson E.V."/>
            <person name="Wiseman J.L."/>
            <person name="Yoshida R."/>
            <person name="Zeng Z."/>
        </authorList>
    </citation>
    <scope>NUCLEOTIDE SEQUENCE [LARGE SCALE GENOMIC DNA]</scope>
    <source>
        <strain evidence="1 2">20.1</strain>
    </source>
</reference>
<evidence type="ECO:0000313" key="1">
    <source>
        <dbReference type="EMBL" id="CCE34279.1"/>
    </source>
</evidence>
<sequence>MHGPCDRDKPGAPCMKERKCMKRFPKAFCETTTIVPDGYSNYRRRDRQLSNRWVVPYNPY</sequence>
<dbReference type="VEuPathDB" id="FungiDB:CPUR_08211"/>
<gene>
    <name evidence="1" type="ORF">CPUR_08211</name>
</gene>
<dbReference type="OrthoDB" id="3366231at2759"/>
<dbReference type="STRING" id="1111077.M1WID3"/>
<accession>M1WID3</accession>
<comment type="caution">
    <text evidence="1">The sequence shown here is derived from an EMBL/GenBank/DDBJ whole genome shotgun (WGS) entry which is preliminary data.</text>
</comment>
<organism evidence="1 2">
    <name type="scientific">Claviceps purpurea (strain 20.1)</name>
    <name type="common">Ergot fungus</name>
    <name type="synonym">Sphacelia segetum</name>
    <dbReference type="NCBI Taxonomy" id="1111077"/>
    <lineage>
        <taxon>Eukaryota</taxon>
        <taxon>Fungi</taxon>
        <taxon>Dikarya</taxon>
        <taxon>Ascomycota</taxon>
        <taxon>Pezizomycotina</taxon>
        <taxon>Sordariomycetes</taxon>
        <taxon>Hypocreomycetidae</taxon>
        <taxon>Hypocreales</taxon>
        <taxon>Clavicipitaceae</taxon>
        <taxon>Claviceps</taxon>
    </lineage>
</organism>
<dbReference type="EMBL" id="CAGA01000082">
    <property type="protein sequence ID" value="CCE34279.1"/>
    <property type="molecule type" value="Genomic_DNA"/>
</dbReference>
<dbReference type="eggNOG" id="KOG0987">
    <property type="taxonomic scope" value="Eukaryota"/>
</dbReference>
<name>M1WID3_CLAP2</name>
<evidence type="ECO:0000313" key="2">
    <source>
        <dbReference type="Proteomes" id="UP000016801"/>
    </source>
</evidence>
<dbReference type="AlphaFoldDB" id="M1WID3"/>
<proteinExistence type="predicted"/>